<dbReference type="EMBL" id="CACVAR010000075">
    <property type="protein sequence ID" value="CAA6800715.1"/>
    <property type="molecule type" value="Genomic_DNA"/>
</dbReference>
<keyword evidence="6" id="KW-0378">Hydrolase</keyword>
<dbReference type="GO" id="GO:0009035">
    <property type="term" value="F:type I site-specific deoxyribonuclease activity"/>
    <property type="evidence" value="ECO:0007669"/>
    <property type="project" value="UniProtKB-EC"/>
</dbReference>
<evidence type="ECO:0000256" key="4">
    <source>
        <dbReference type="SAM" id="Coils"/>
    </source>
</evidence>
<dbReference type="AlphaFoldDB" id="A0A6S6RXC3"/>
<dbReference type="Gene3D" id="3.90.220.20">
    <property type="entry name" value="DNA methylase specificity domains"/>
    <property type="match status" value="2"/>
</dbReference>
<evidence type="ECO:0000259" key="5">
    <source>
        <dbReference type="Pfam" id="PF01420"/>
    </source>
</evidence>
<dbReference type="InterPro" id="IPR000055">
    <property type="entry name" value="Restrct_endonuc_typeI_TRD"/>
</dbReference>
<dbReference type="CDD" id="cd17287">
    <property type="entry name" value="RMtype1_S_EcoN10ORF171P_TRD2-CR2_like"/>
    <property type="match status" value="1"/>
</dbReference>
<evidence type="ECO:0000256" key="1">
    <source>
        <dbReference type="ARBA" id="ARBA00010923"/>
    </source>
</evidence>
<dbReference type="SUPFAM" id="SSF116734">
    <property type="entry name" value="DNA methylase specificity domain"/>
    <property type="match status" value="2"/>
</dbReference>
<dbReference type="InterPro" id="IPR044946">
    <property type="entry name" value="Restrct_endonuc_typeI_TRD_sf"/>
</dbReference>
<dbReference type="GO" id="GO:0003677">
    <property type="term" value="F:DNA binding"/>
    <property type="evidence" value="ECO:0007669"/>
    <property type="project" value="UniProtKB-KW"/>
</dbReference>
<proteinExistence type="inferred from homology"/>
<evidence type="ECO:0000313" key="6">
    <source>
        <dbReference type="EMBL" id="CAA6800715.1"/>
    </source>
</evidence>
<dbReference type="PANTHER" id="PTHR30408:SF12">
    <property type="entry name" value="TYPE I RESTRICTION ENZYME MJAVIII SPECIFICITY SUBUNIT"/>
    <property type="match status" value="1"/>
</dbReference>
<reference evidence="6" key="1">
    <citation type="submission" date="2020-01" db="EMBL/GenBank/DDBJ databases">
        <authorList>
            <person name="Meier V. D."/>
            <person name="Meier V D."/>
        </authorList>
    </citation>
    <scope>NUCLEOTIDE SEQUENCE</scope>
    <source>
        <strain evidence="6">HLG_WM_MAG_03</strain>
    </source>
</reference>
<organism evidence="6">
    <name type="scientific">uncultured Sulfurovum sp</name>
    <dbReference type="NCBI Taxonomy" id="269237"/>
    <lineage>
        <taxon>Bacteria</taxon>
        <taxon>Pseudomonadati</taxon>
        <taxon>Campylobacterota</taxon>
        <taxon>Epsilonproteobacteria</taxon>
        <taxon>Campylobacterales</taxon>
        <taxon>Sulfurovaceae</taxon>
        <taxon>Sulfurovum</taxon>
        <taxon>environmental samples</taxon>
    </lineage>
</organism>
<evidence type="ECO:0000256" key="2">
    <source>
        <dbReference type="ARBA" id="ARBA00022747"/>
    </source>
</evidence>
<dbReference type="GO" id="GO:0009307">
    <property type="term" value="P:DNA restriction-modification system"/>
    <property type="evidence" value="ECO:0007669"/>
    <property type="project" value="UniProtKB-KW"/>
</dbReference>
<dbReference type="PANTHER" id="PTHR30408">
    <property type="entry name" value="TYPE-1 RESTRICTION ENZYME ECOKI SPECIFICITY PROTEIN"/>
    <property type="match status" value="1"/>
</dbReference>
<name>A0A6S6RXC3_9BACT</name>
<dbReference type="Pfam" id="PF01420">
    <property type="entry name" value="Methylase_S"/>
    <property type="match status" value="2"/>
</dbReference>
<evidence type="ECO:0000256" key="3">
    <source>
        <dbReference type="ARBA" id="ARBA00023125"/>
    </source>
</evidence>
<sequence>MSKNINTFLKYISLHELDYWDVKRYTNNNILKFDNAIYLKNILVHKRESISKDLIKKNKWNIISKINFSGELFLRNFDEIETYKGALYKVPKNSIIYSKINVRHGCIYYNADDKTPFAVSSEYPIFTFDNKKVNGEYLKLVLRSNSFKKILDTKISGISKARVKVDEFLNIKIPLPILEKQNKLLERYNAKLALAQNQEKEVKEIEDSIEDFFNSEIGLVKNGNKSKSKILLKTINYTDTDKWGVDKFNLNNNITYIKKNPQKTIQSIATVSSGGTPSRSNKEYYTGKIPWIKTGEVINDVIIDTDEKITEEAIKNSSAKIYPKDSLIIAMYGQGLTRGRTAKLGVDASTNQACAVLSNIDNKLIDTDYLWFYLMNEYHRLRELASGNSQPNLNAEMIKSYKVVIPPFDIQEKIVNEIINRKEKIKQLKKEAIMNRESAIKEFEEEIFTV</sequence>
<feature type="domain" description="Type I restriction modification DNA specificity" evidence="5">
    <location>
        <begin position="48"/>
        <end position="202"/>
    </location>
</feature>
<dbReference type="InterPro" id="IPR052021">
    <property type="entry name" value="Type-I_RS_S_subunit"/>
</dbReference>
<comment type="similarity">
    <text evidence="1">Belongs to the type-I restriction system S methylase family.</text>
</comment>
<dbReference type="EC" id="3.1.21.3" evidence="6"/>
<feature type="domain" description="Type I restriction modification DNA specificity" evidence="5">
    <location>
        <begin position="263"/>
        <end position="416"/>
    </location>
</feature>
<protein>
    <submittedName>
        <fullName evidence="6">Type I restriction-modification system, specificity subunit S (EC)</fullName>
        <ecNumber evidence="6">3.1.21.3</ecNumber>
    </submittedName>
</protein>
<keyword evidence="3" id="KW-0238">DNA-binding</keyword>
<keyword evidence="4" id="KW-0175">Coiled coil</keyword>
<accession>A0A6S6RXC3</accession>
<gene>
    <name evidence="6" type="ORF">HELGO_WM32638</name>
</gene>
<feature type="coiled-coil region" evidence="4">
    <location>
        <begin position="178"/>
        <end position="215"/>
    </location>
</feature>
<keyword evidence="2" id="KW-0680">Restriction system</keyword>